<proteinExistence type="predicted"/>
<sequence length="54" mass="6247">MIPIFIASSGLLLHIGKFRAFVIEILDTQFRALKWRFASRRALMPASDTVEQRQ</sequence>
<comment type="caution">
    <text evidence="1">The sequence shown here is derived from an EMBL/GenBank/DDBJ whole genome shotgun (WGS) entry which is preliminary data.</text>
</comment>
<protein>
    <submittedName>
        <fullName evidence="1">Uncharacterized protein</fullName>
    </submittedName>
</protein>
<evidence type="ECO:0000313" key="2">
    <source>
        <dbReference type="Proteomes" id="UP001595721"/>
    </source>
</evidence>
<gene>
    <name evidence="1" type="ORF">ACFOMH_18600</name>
</gene>
<organism evidence="1 2">
    <name type="scientific">Paracoccus mangrovi</name>
    <dbReference type="NCBI Taxonomy" id="1715645"/>
    <lineage>
        <taxon>Bacteria</taxon>
        <taxon>Pseudomonadati</taxon>
        <taxon>Pseudomonadota</taxon>
        <taxon>Alphaproteobacteria</taxon>
        <taxon>Rhodobacterales</taxon>
        <taxon>Paracoccaceae</taxon>
        <taxon>Paracoccus</taxon>
    </lineage>
</organism>
<evidence type="ECO:0000313" key="1">
    <source>
        <dbReference type="EMBL" id="MFC3530184.1"/>
    </source>
</evidence>
<name>A0ABV7R746_9RHOB</name>
<reference evidence="2" key="1">
    <citation type="journal article" date="2019" name="Int. J. Syst. Evol. Microbiol.">
        <title>The Global Catalogue of Microorganisms (GCM) 10K type strain sequencing project: providing services to taxonomists for standard genome sequencing and annotation.</title>
        <authorList>
            <consortium name="The Broad Institute Genomics Platform"/>
            <consortium name="The Broad Institute Genome Sequencing Center for Infectious Disease"/>
            <person name="Wu L."/>
            <person name="Ma J."/>
        </authorList>
    </citation>
    <scope>NUCLEOTIDE SEQUENCE [LARGE SCALE GENOMIC DNA]</scope>
    <source>
        <strain evidence="2">KCTC 42899</strain>
    </source>
</reference>
<accession>A0ABV7R746</accession>
<dbReference type="RefSeq" id="WP_377746344.1">
    <property type="nucleotide sequence ID" value="NZ_JBHRXJ010000020.1"/>
</dbReference>
<dbReference type="Proteomes" id="UP001595721">
    <property type="component" value="Unassembled WGS sequence"/>
</dbReference>
<dbReference type="EMBL" id="JBHRXJ010000020">
    <property type="protein sequence ID" value="MFC3530184.1"/>
    <property type="molecule type" value="Genomic_DNA"/>
</dbReference>
<keyword evidence="2" id="KW-1185">Reference proteome</keyword>